<name>A0A1M7L7A1_9ACTN</name>
<dbReference type="EMBL" id="FRCS01000001">
    <property type="protein sequence ID" value="SHM73240.1"/>
    <property type="molecule type" value="Genomic_DNA"/>
</dbReference>
<reference evidence="1 2" key="1">
    <citation type="submission" date="2016-11" db="EMBL/GenBank/DDBJ databases">
        <authorList>
            <person name="Jaros S."/>
            <person name="Januszkiewicz K."/>
            <person name="Wedrychowicz H."/>
        </authorList>
    </citation>
    <scope>NUCLEOTIDE SEQUENCE [LARGE SCALE GENOMIC DNA]</scope>
    <source>
        <strain evidence="1 2">DSM 46144</strain>
    </source>
</reference>
<dbReference type="RefSeq" id="WP_073252470.1">
    <property type="nucleotide sequence ID" value="NZ_FRCS01000001.1"/>
</dbReference>
<evidence type="ECO:0000313" key="1">
    <source>
        <dbReference type="EMBL" id="SHM73240.1"/>
    </source>
</evidence>
<dbReference type="AlphaFoldDB" id="A0A1M7L7A1"/>
<dbReference type="OrthoDB" id="5191909at2"/>
<sequence>MNRRGDVVAPVTDTGGVQPSDNEVRAVLRLLAEPANAGVLLHGVDRAARRGLAAAVRRSLGDRVEIVVTVDGPTDADEVLEAAADALEDAARAAGHPDAHPWHALAVPLRNRGHRWTERFQLLAVHVLPHWPVLFLFQDAETDLTTGGVFHDPDLGALVAAWVHEPGRGRTLFTSASLIALPTNPHRPLRAHHVGAAVG</sequence>
<keyword evidence="2" id="KW-1185">Reference proteome</keyword>
<dbReference type="STRING" id="134849.SAMN05443668_1011364"/>
<proteinExistence type="predicted"/>
<gene>
    <name evidence="1" type="ORF">SAMN05443668_1011364</name>
</gene>
<protein>
    <submittedName>
        <fullName evidence="1">Uncharacterized protein</fullName>
    </submittedName>
</protein>
<organism evidence="1 2">
    <name type="scientific">Cryptosporangium aurantiacum</name>
    <dbReference type="NCBI Taxonomy" id="134849"/>
    <lineage>
        <taxon>Bacteria</taxon>
        <taxon>Bacillati</taxon>
        <taxon>Actinomycetota</taxon>
        <taxon>Actinomycetes</taxon>
        <taxon>Cryptosporangiales</taxon>
        <taxon>Cryptosporangiaceae</taxon>
        <taxon>Cryptosporangium</taxon>
    </lineage>
</organism>
<dbReference type="Proteomes" id="UP000184440">
    <property type="component" value="Unassembled WGS sequence"/>
</dbReference>
<evidence type="ECO:0000313" key="2">
    <source>
        <dbReference type="Proteomes" id="UP000184440"/>
    </source>
</evidence>
<accession>A0A1M7L7A1</accession>